<reference evidence="1" key="1">
    <citation type="journal article" date="2015" name="Front. Microbiol.">
        <title>Combining genomic sequencing methods to explore viral diversity and reveal potential virus-host interactions.</title>
        <authorList>
            <person name="Chow C.E."/>
            <person name="Winget D.M."/>
            <person name="White R.A.III."/>
            <person name="Hallam S.J."/>
            <person name="Suttle C.A."/>
        </authorList>
    </citation>
    <scope>NUCLEOTIDE SEQUENCE</scope>
    <source>
        <strain evidence="1">Anoxic3_5</strain>
    </source>
</reference>
<reference evidence="1" key="2">
    <citation type="submission" date="2015-03" db="EMBL/GenBank/DDBJ databases">
        <authorList>
            <person name="Chow C.-E.T."/>
            <person name="Winget D.M."/>
            <person name="White R.A.III."/>
            <person name="Hallam S.J."/>
            <person name="Suttle C.A."/>
        </authorList>
    </citation>
    <scope>NUCLEOTIDE SEQUENCE</scope>
    <source>
        <strain evidence="1">Anoxic3_5</strain>
    </source>
</reference>
<organism evidence="1">
    <name type="scientific">uncultured marine virus</name>
    <dbReference type="NCBI Taxonomy" id="186617"/>
    <lineage>
        <taxon>Viruses</taxon>
        <taxon>environmental samples</taxon>
    </lineage>
</organism>
<sequence length="106" mass="11921">MLFRPTKTRLVKSVLADKSKPPYHKTSSSYAYSEPFCSQTLRDMNGLVVETRWFKFRFLNVFSKLGIRAAFSACFLISFSDLNMPSAGFAFFHCDSSNISPSLSAA</sequence>
<proteinExistence type="predicted"/>
<evidence type="ECO:0000313" key="1">
    <source>
        <dbReference type="EMBL" id="AKH46241.1"/>
    </source>
</evidence>
<accession>A0A0F7L5G8</accession>
<name>A0A0F7L5G8_9VIRU</name>
<protein>
    <submittedName>
        <fullName evidence="1">Phage terminase, large subunit</fullName>
    </submittedName>
</protein>
<dbReference type="EMBL" id="KR029580">
    <property type="protein sequence ID" value="AKH46241.1"/>
    <property type="molecule type" value="Genomic_DNA"/>
</dbReference>